<evidence type="ECO:0000313" key="1">
    <source>
        <dbReference type="EMBL" id="KTB27866.1"/>
    </source>
</evidence>
<reference evidence="1 2" key="1">
    <citation type="submission" date="2015-12" db="EMBL/GenBank/DDBJ databases">
        <title>Draft genome sequence of Moniliophthora roreri, the causal agent of frosty pod rot of cacao.</title>
        <authorList>
            <person name="Aime M.C."/>
            <person name="Diaz-Valderrama J.R."/>
            <person name="Kijpornyongpan T."/>
            <person name="Phillips-Mora W."/>
        </authorList>
    </citation>
    <scope>NUCLEOTIDE SEQUENCE [LARGE SCALE GENOMIC DNA]</scope>
    <source>
        <strain evidence="1 2">MCA 2952</strain>
    </source>
</reference>
<feature type="non-terminal residue" evidence="1">
    <location>
        <position position="1"/>
    </location>
</feature>
<sequence length="34" mass="3759">LCSAMILKRTNLLDTASLKPSLIQVETPDYTDAH</sequence>
<protein>
    <submittedName>
        <fullName evidence="1">Uncharacterized protein</fullName>
    </submittedName>
</protein>
<dbReference type="Proteomes" id="UP000054988">
    <property type="component" value="Unassembled WGS sequence"/>
</dbReference>
<accession>A0A0W0EUU8</accession>
<evidence type="ECO:0000313" key="2">
    <source>
        <dbReference type="Proteomes" id="UP000054988"/>
    </source>
</evidence>
<proteinExistence type="predicted"/>
<dbReference type="AlphaFoldDB" id="A0A0W0EUU8"/>
<dbReference type="EMBL" id="LATX01002518">
    <property type="protein sequence ID" value="KTB27866.1"/>
    <property type="molecule type" value="Genomic_DNA"/>
</dbReference>
<gene>
    <name evidence="1" type="ORF">WG66_19557</name>
</gene>
<comment type="caution">
    <text evidence="1">The sequence shown here is derived from an EMBL/GenBank/DDBJ whole genome shotgun (WGS) entry which is preliminary data.</text>
</comment>
<name>A0A0W0EUU8_MONRR</name>
<organism evidence="1 2">
    <name type="scientific">Moniliophthora roreri</name>
    <name type="common">Frosty pod rot fungus</name>
    <name type="synonym">Monilia roreri</name>
    <dbReference type="NCBI Taxonomy" id="221103"/>
    <lineage>
        <taxon>Eukaryota</taxon>
        <taxon>Fungi</taxon>
        <taxon>Dikarya</taxon>
        <taxon>Basidiomycota</taxon>
        <taxon>Agaricomycotina</taxon>
        <taxon>Agaricomycetes</taxon>
        <taxon>Agaricomycetidae</taxon>
        <taxon>Agaricales</taxon>
        <taxon>Marasmiineae</taxon>
        <taxon>Marasmiaceae</taxon>
        <taxon>Moniliophthora</taxon>
    </lineage>
</organism>